<accession>A0ABS5NER8</accession>
<comment type="caution">
    <text evidence="1">The sequence shown here is derived from an EMBL/GenBank/DDBJ whole genome shotgun (WGS) entry which is preliminary data.</text>
</comment>
<dbReference type="RefSeq" id="WP_212554106.1">
    <property type="nucleotide sequence ID" value="NZ_JAGXOE010000034.1"/>
</dbReference>
<proteinExistence type="predicted"/>
<organism evidence="1 2">
    <name type="scientific">Tsukamurella paurometabola</name>
    <name type="common">Corynebacterium paurometabolum</name>
    <dbReference type="NCBI Taxonomy" id="2061"/>
    <lineage>
        <taxon>Bacteria</taxon>
        <taxon>Bacillati</taxon>
        <taxon>Actinomycetota</taxon>
        <taxon>Actinomycetes</taxon>
        <taxon>Mycobacteriales</taxon>
        <taxon>Tsukamurellaceae</taxon>
        <taxon>Tsukamurella</taxon>
    </lineage>
</organism>
<protein>
    <submittedName>
        <fullName evidence="1">Uncharacterized protein</fullName>
    </submittedName>
</protein>
<gene>
    <name evidence="1" type="ORF">KFZ73_14210</name>
</gene>
<dbReference type="Proteomes" id="UP000676853">
    <property type="component" value="Unassembled WGS sequence"/>
</dbReference>
<sequence>MNNASEQQANENGGTDLMCEHTEDYEAGCTQCRNDFRGAYMNRPDNEMCFQEHELTDEVVDRLIRGF</sequence>
<dbReference type="EMBL" id="JAGXOE010000034">
    <property type="protein sequence ID" value="MBS4102387.1"/>
    <property type="molecule type" value="Genomic_DNA"/>
</dbReference>
<evidence type="ECO:0000313" key="1">
    <source>
        <dbReference type="EMBL" id="MBS4102387.1"/>
    </source>
</evidence>
<reference evidence="1 2" key="1">
    <citation type="submission" date="2021-04" db="EMBL/GenBank/DDBJ databases">
        <title>Whole genome sequence analysis of a thiophenic sulfur metabolizing bacteria.</title>
        <authorList>
            <person name="Akhtar N."/>
            <person name="Akram J."/>
            <person name="Aslam A."/>
        </authorList>
    </citation>
    <scope>NUCLEOTIDE SEQUENCE [LARGE SCALE GENOMIC DNA]</scope>
    <source>
        <strain evidence="1 2">3OW</strain>
    </source>
</reference>
<evidence type="ECO:0000313" key="2">
    <source>
        <dbReference type="Proteomes" id="UP000676853"/>
    </source>
</evidence>
<keyword evidence="2" id="KW-1185">Reference proteome</keyword>
<name>A0ABS5NER8_TSUPA</name>